<protein>
    <submittedName>
        <fullName evidence="1">Uncharacterized protein</fullName>
    </submittedName>
</protein>
<sequence length="72" mass="8201">MFTRERTGSPQQGRQFIPASRDVRRDMMRSHQVTSDENSVKVAAFISLTSVYHRASSAVQRSFQSETPVVKE</sequence>
<name>A0AAE1CEE3_9GAST</name>
<proteinExistence type="predicted"/>
<gene>
    <name evidence="1" type="ORF">RRG08_061160</name>
</gene>
<dbReference type="Proteomes" id="UP001283361">
    <property type="component" value="Unassembled WGS sequence"/>
</dbReference>
<dbReference type="EMBL" id="JAWDGP010008107">
    <property type="protein sequence ID" value="KAK3690720.1"/>
    <property type="molecule type" value="Genomic_DNA"/>
</dbReference>
<reference evidence="1" key="1">
    <citation type="journal article" date="2023" name="G3 (Bethesda)">
        <title>A reference genome for the long-term kleptoplast-retaining sea slug Elysia crispata morphotype clarki.</title>
        <authorList>
            <person name="Eastman K.E."/>
            <person name="Pendleton A.L."/>
            <person name="Shaikh M.A."/>
            <person name="Suttiyut T."/>
            <person name="Ogas R."/>
            <person name="Tomko P."/>
            <person name="Gavelis G."/>
            <person name="Widhalm J.R."/>
            <person name="Wisecaver J.H."/>
        </authorList>
    </citation>
    <scope>NUCLEOTIDE SEQUENCE</scope>
    <source>
        <strain evidence="1">ECLA1</strain>
    </source>
</reference>
<evidence type="ECO:0000313" key="1">
    <source>
        <dbReference type="EMBL" id="KAK3690720.1"/>
    </source>
</evidence>
<keyword evidence="2" id="KW-1185">Reference proteome</keyword>
<dbReference type="AlphaFoldDB" id="A0AAE1CEE3"/>
<comment type="caution">
    <text evidence="1">The sequence shown here is derived from an EMBL/GenBank/DDBJ whole genome shotgun (WGS) entry which is preliminary data.</text>
</comment>
<evidence type="ECO:0000313" key="2">
    <source>
        <dbReference type="Proteomes" id="UP001283361"/>
    </source>
</evidence>
<accession>A0AAE1CEE3</accession>
<organism evidence="1 2">
    <name type="scientific">Elysia crispata</name>
    <name type="common">lettuce slug</name>
    <dbReference type="NCBI Taxonomy" id="231223"/>
    <lineage>
        <taxon>Eukaryota</taxon>
        <taxon>Metazoa</taxon>
        <taxon>Spiralia</taxon>
        <taxon>Lophotrochozoa</taxon>
        <taxon>Mollusca</taxon>
        <taxon>Gastropoda</taxon>
        <taxon>Heterobranchia</taxon>
        <taxon>Euthyneura</taxon>
        <taxon>Panpulmonata</taxon>
        <taxon>Sacoglossa</taxon>
        <taxon>Placobranchoidea</taxon>
        <taxon>Plakobranchidae</taxon>
        <taxon>Elysia</taxon>
    </lineage>
</organism>